<gene>
    <name evidence="6" type="ORF">GbCGDNIH3_1850</name>
</gene>
<dbReference type="PANTHER" id="PTHR45586">
    <property type="entry name" value="TPR REPEAT-CONTAINING PROTEIN PA4667"/>
    <property type="match status" value="1"/>
</dbReference>
<feature type="repeat" description="TPR" evidence="3">
    <location>
        <begin position="510"/>
        <end position="543"/>
    </location>
</feature>
<feature type="region of interest" description="Disordered" evidence="4">
    <location>
        <begin position="643"/>
        <end position="672"/>
    </location>
</feature>
<reference evidence="7" key="1">
    <citation type="submission" date="2012-06" db="EMBL/GenBank/DDBJ databases">
        <title>Genome analysis of multiple Granulibacter bethesdensis isolates demonstrates substantial genome diversity.</title>
        <authorList>
            <person name="Greenberg D.E."/>
            <person name="Porcella S.F."/>
            <person name="Zarember K."/>
            <person name="Zelazny A.M."/>
            <person name="Bruno D."/>
            <person name="Martens C."/>
            <person name="Barbian K.D."/>
            <person name="Jaske E."/>
            <person name="Holland S.M."/>
        </authorList>
    </citation>
    <scope>NUCLEOTIDE SEQUENCE [LARGE SCALE GENOMIC DNA]</scope>
    <source>
        <strain evidence="7">CGDNIH3</strain>
    </source>
</reference>
<dbReference type="InterPro" id="IPR051012">
    <property type="entry name" value="CellSynth/LPSAsmb/PSIAsmb"/>
</dbReference>
<protein>
    <submittedName>
        <fullName evidence="6">Tetratricopeptide repeat family protein</fullName>
    </submittedName>
</protein>
<evidence type="ECO:0000313" key="7">
    <source>
        <dbReference type="Proteomes" id="UP000019438"/>
    </source>
</evidence>
<dbReference type="Pfam" id="PF09976">
    <property type="entry name" value="TPR_21"/>
    <property type="match status" value="1"/>
</dbReference>
<dbReference type="PANTHER" id="PTHR45586:SF1">
    <property type="entry name" value="LIPOPOLYSACCHARIDE ASSEMBLY PROTEIN B"/>
    <property type="match status" value="1"/>
</dbReference>
<keyword evidence="1" id="KW-0677">Repeat</keyword>
<accession>A0AAN0VGB6</accession>
<evidence type="ECO:0000256" key="2">
    <source>
        <dbReference type="ARBA" id="ARBA00022803"/>
    </source>
</evidence>
<evidence type="ECO:0000313" key="6">
    <source>
        <dbReference type="EMBL" id="AHJ63726.1"/>
    </source>
</evidence>
<evidence type="ECO:0000256" key="3">
    <source>
        <dbReference type="PROSITE-ProRule" id="PRU00339"/>
    </source>
</evidence>
<organism evidence="6 7">
    <name type="scientific">Granulibacter bethesdensis</name>
    <dbReference type="NCBI Taxonomy" id="364410"/>
    <lineage>
        <taxon>Bacteria</taxon>
        <taxon>Pseudomonadati</taxon>
        <taxon>Pseudomonadota</taxon>
        <taxon>Alphaproteobacteria</taxon>
        <taxon>Acetobacterales</taxon>
        <taxon>Acetobacteraceae</taxon>
        <taxon>Granulibacter</taxon>
    </lineage>
</organism>
<dbReference type="KEGG" id="gbc:GbCGDNIH3_1850"/>
<dbReference type="PROSITE" id="PS50005">
    <property type="entry name" value="TPR"/>
    <property type="match status" value="4"/>
</dbReference>
<feature type="compositionally biased region" description="Basic and acidic residues" evidence="4">
    <location>
        <begin position="646"/>
        <end position="656"/>
    </location>
</feature>
<feature type="repeat" description="TPR" evidence="3">
    <location>
        <begin position="613"/>
        <end position="646"/>
    </location>
</feature>
<sequence length="672" mass="72574">MVKRSTGESPSASSAPHSSCRCKAASASMSGYSDRNRTDASAKKRNCSSCRLAAALVMDKIPYMSQNPLLPDMRFPGFLSRAGNVPAMTPMRTTWRRGILLAASLLAGCAASGVGSGSSSGIGHLLHISSSAGAHQTAAEDASARAYGDFLAGRHAALQGAFNQAADSLLQAMKADPGNRDLVRQAFIACFMAGRPEAVNLARQLPENPAAQLVLANDSVRDGDWDAASQRYAGIGQNGLTQLLQPLFSAWTQAGADRINGALKTLLPHIQGGQLQGIYALHAALIADQAGRKQEAASFYDIAAHSLGAENLRLVRIMASWQTREGHPEAAIRLLNNLGSGGEVLGMAIPALIEASAKPVVPTPADGIAEAYLALAATLRQQPEGADASRLLLRMALDLRPDFTEAKLLSADILDADKHKQGALEQLSGIKDSDPLAPLAQVRRVVLLDETGHTDQALAILDKLSKQFPSFAFPLVLRGDILRNKQQFEAALNAYDKAIALLPHPQPHDWSVFYNRGVTLERLHQWPRAEADFQKALSLSPDQAAVLNYLGYSWTEQGMHLDRARQLIQRAVEIRPNDGAIIDSLGWVLLRQGDRRAAVRYLERAAELVPNDPTINGHLGDAYWETGRKLEARYQWQRALSLNPDPTERPRLESRLEQANQDADASTTKIAP</sequence>
<dbReference type="InterPro" id="IPR019734">
    <property type="entry name" value="TPR_rpt"/>
</dbReference>
<dbReference type="SUPFAM" id="SSF48452">
    <property type="entry name" value="TPR-like"/>
    <property type="match status" value="2"/>
</dbReference>
<dbReference type="InterPro" id="IPR018704">
    <property type="entry name" value="SecYEG/CpoB_TPR"/>
</dbReference>
<proteinExistence type="predicted"/>
<feature type="repeat" description="TPR" evidence="3">
    <location>
        <begin position="472"/>
        <end position="505"/>
    </location>
</feature>
<dbReference type="AlphaFoldDB" id="A0AAN0VGB6"/>
<dbReference type="Proteomes" id="UP000019438">
    <property type="component" value="Chromosome"/>
</dbReference>
<feature type="domain" description="Ancillary SecYEG translocon subunit/Cell division coordinator CpoB TPR" evidence="5">
    <location>
        <begin position="419"/>
        <end position="502"/>
    </location>
</feature>
<feature type="compositionally biased region" description="Polar residues" evidence="4">
    <location>
        <begin position="657"/>
        <end position="672"/>
    </location>
</feature>
<dbReference type="SMART" id="SM00028">
    <property type="entry name" value="TPR"/>
    <property type="match status" value="7"/>
</dbReference>
<dbReference type="Pfam" id="PF13432">
    <property type="entry name" value="TPR_16"/>
    <property type="match status" value="2"/>
</dbReference>
<feature type="repeat" description="TPR" evidence="3">
    <location>
        <begin position="579"/>
        <end position="612"/>
    </location>
</feature>
<evidence type="ECO:0000256" key="1">
    <source>
        <dbReference type="ARBA" id="ARBA00022737"/>
    </source>
</evidence>
<dbReference type="InterPro" id="IPR011990">
    <property type="entry name" value="TPR-like_helical_dom_sf"/>
</dbReference>
<evidence type="ECO:0000259" key="5">
    <source>
        <dbReference type="Pfam" id="PF09976"/>
    </source>
</evidence>
<keyword evidence="2 3" id="KW-0802">TPR repeat</keyword>
<dbReference type="Gene3D" id="1.25.40.10">
    <property type="entry name" value="Tetratricopeptide repeat domain"/>
    <property type="match status" value="2"/>
</dbReference>
<evidence type="ECO:0000256" key="4">
    <source>
        <dbReference type="SAM" id="MobiDB-lite"/>
    </source>
</evidence>
<name>A0AAN0VGB6_9PROT</name>
<dbReference type="EMBL" id="CP003181">
    <property type="protein sequence ID" value="AHJ63726.1"/>
    <property type="molecule type" value="Genomic_DNA"/>
</dbReference>